<evidence type="ECO:0000256" key="3">
    <source>
        <dbReference type="SAM" id="SignalP"/>
    </source>
</evidence>
<keyword evidence="6" id="KW-1185">Reference proteome</keyword>
<dbReference type="InParanoid" id="A0A7M7N9L8"/>
<name>A0A7M7N9L8_STRPU</name>
<dbReference type="PRINTS" id="PR00020">
    <property type="entry name" value="MAMDOMAIN"/>
</dbReference>
<dbReference type="OrthoDB" id="412155at2759"/>
<dbReference type="Pfam" id="PF00629">
    <property type="entry name" value="MAM"/>
    <property type="match status" value="6"/>
</dbReference>
<dbReference type="Proteomes" id="UP000007110">
    <property type="component" value="Unassembled WGS sequence"/>
</dbReference>
<keyword evidence="2" id="KW-0812">Transmembrane</keyword>
<feature type="region of interest" description="Disordered" evidence="1">
    <location>
        <begin position="1119"/>
        <end position="1151"/>
    </location>
</feature>
<keyword evidence="2" id="KW-1133">Transmembrane helix</keyword>
<evidence type="ECO:0000256" key="1">
    <source>
        <dbReference type="SAM" id="MobiDB-lite"/>
    </source>
</evidence>
<dbReference type="EnsemblMetazoa" id="XM_030977204">
    <property type="protein sequence ID" value="XP_030833064"/>
    <property type="gene ID" value="LOC587404"/>
</dbReference>
<dbReference type="Gene3D" id="2.60.120.200">
    <property type="match status" value="6"/>
</dbReference>
<evidence type="ECO:0000313" key="6">
    <source>
        <dbReference type="Proteomes" id="UP000007110"/>
    </source>
</evidence>
<feature type="domain" description="MAM" evidence="4">
    <location>
        <begin position="743"/>
        <end position="910"/>
    </location>
</feature>
<dbReference type="PROSITE" id="PS50060">
    <property type="entry name" value="MAM_2"/>
    <property type="match status" value="6"/>
</dbReference>
<evidence type="ECO:0000313" key="5">
    <source>
        <dbReference type="EnsemblMetazoa" id="XP_030833064"/>
    </source>
</evidence>
<protein>
    <recommendedName>
        <fullName evidence="4">MAM domain-containing protein</fullName>
    </recommendedName>
</protein>
<dbReference type="GO" id="GO:0016020">
    <property type="term" value="C:membrane"/>
    <property type="evidence" value="ECO:0007669"/>
    <property type="project" value="InterPro"/>
</dbReference>
<feature type="domain" description="MAM" evidence="4">
    <location>
        <begin position="38"/>
        <end position="203"/>
    </location>
</feature>
<keyword evidence="3" id="KW-0732">Signal</keyword>
<proteinExistence type="predicted"/>
<feature type="transmembrane region" description="Helical" evidence="2">
    <location>
        <begin position="1082"/>
        <end position="1103"/>
    </location>
</feature>
<feature type="domain" description="MAM" evidence="4">
    <location>
        <begin position="206"/>
        <end position="372"/>
    </location>
</feature>
<dbReference type="GeneID" id="587404"/>
<dbReference type="PANTHER" id="PTHR23282:SF101">
    <property type="entry name" value="MAM DOMAIN-CONTAINING PROTEIN"/>
    <property type="match status" value="1"/>
</dbReference>
<reference evidence="6" key="1">
    <citation type="submission" date="2015-02" db="EMBL/GenBank/DDBJ databases">
        <title>Genome sequencing for Strongylocentrotus purpuratus.</title>
        <authorList>
            <person name="Murali S."/>
            <person name="Liu Y."/>
            <person name="Vee V."/>
            <person name="English A."/>
            <person name="Wang M."/>
            <person name="Skinner E."/>
            <person name="Han Y."/>
            <person name="Muzny D.M."/>
            <person name="Worley K.C."/>
            <person name="Gibbs R.A."/>
        </authorList>
    </citation>
    <scope>NUCLEOTIDE SEQUENCE</scope>
</reference>
<feature type="chain" id="PRO_5029858253" description="MAM domain-containing protein" evidence="3">
    <location>
        <begin position="25"/>
        <end position="1151"/>
    </location>
</feature>
<evidence type="ECO:0000256" key="2">
    <source>
        <dbReference type="SAM" id="Phobius"/>
    </source>
</evidence>
<feature type="domain" description="MAM" evidence="4">
    <location>
        <begin position="383"/>
        <end position="548"/>
    </location>
</feature>
<organism evidence="5 6">
    <name type="scientific">Strongylocentrotus purpuratus</name>
    <name type="common">Purple sea urchin</name>
    <dbReference type="NCBI Taxonomy" id="7668"/>
    <lineage>
        <taxon>Eukaryota</taxon>
        <taxon>Metazoa</taxon>
        <taxon>Echinodermata</taxon>
        <taxon>Eleutherozoa</taxon>
        <taxon>Echinozoa</taxon>
        <taxon>Echinoidea</taxon>
        <taxon>Euechinoidea</taxon>
        <taxon>Echinacea</taxon>
        <taxon>Camarodonta</taxon>
        <taxon>Echinidea</taxon>
        <taxon>Strongylocentrotidae</taxon>
        <taxon>Strongylocentrotus</taxon>
    </lineage>
</organism>
<dbReference type="PANTHER" id="PTHR23282">
    <property type="entry name" value="APICAL ENDOSOMAL GLYCOPROTEIN PRECURSOR"/>
    <property type="match status" value="1"/>
</dbReference>
<dbReference type="KEGG" id="spu:587404"/>
<keyword evidence="2" id="KW-0472">Membrane</keyword>
<feature type="domain" description="MAM" evidence="4">
    <location>
        <begin position="915"/>
        <end position="1071"/>
    </location>
</feature>
<dbReference type="AlphaFoldDB" id="A0A7M7N9L8"/>
<sequence length="1151" mass="127269">MIWDRGIRTLVFYCIFLMPSLCRGILTTTPSTPTVSSFECGFEISISDPLCGITQETTDDFEWMRKTSDDPDFTDPEPSVDHTSQLIHGHYLYAAGTSGQIGQLNMPDFAQNSDPQCLEFFYQIGGDDAGQLNVYQWSSSSSMPSSPSWQMTGNTNDVWNRGLLTIDPQTDIYTLAFESVAGSNTKGFMALDDVTVSDGPCPFVNLTCTFEVDMCYIMQDPTDDEDWYRDQGGTSSTSTGPSVDHTLGTELGYYIFVEASFMSIGEITRVITPTLQSVADGSPQACLTFFYHMFGTGVGELKVYVVPLGAADMGDPSWVLSGNRGDKWRGAEVDITIGDDFTIVFEAVRGETYEGDLALDDIDFRRGDTCPGQHKPPAGDQQGTCDFEEVELCEYEQDMTDDADWIWQNRASPYYTNAGPLYDHTSNDEFGFYLFLYGEVGHRVTARMISPFVPLQASQTCLVFWWYLYGNDDQTLSVYCVKDGDDIPDTPLLSMSGDYGPYWRRSRHDIQPELTPCRLIFEGTTGIHSRDEIAIDDVDVYQSEQCPQDPYFVSPTTTPPTTTNVNCDFESTSDAMCGWTQSIRDGFDWILYSGPTQDYNSGPDVDHTLQTDKGHYMLVDTYEDLPKNTRADMISPLIALSSSSRCFKFWYYMNGPNTDFLNVYLVPYGYTLNIDPDVEFYGNRGSQWMEGKLSVPPSTRSFYIQVEGTLSDSTYGADIAVDDFTLTNGICTESSQPQYPFVANCDFEDGMCGYTQPVDDYDNADEFDWFLNTGPTGTDGSGPTADHTKGTADGHYLYIEASQPRRPGDRAQIISPPITLFNDSYCLEFFVHMSGDDTASLSVVHRGDYYPDEEIARLTGPAGTEWKPYNVDVGIKYGPVEIVFTGTVGNSYRGDIALDDITLTPGPCGGYPAAAICNFEYGYESCGYTQSIDDQLDWMWMDALTGETPPTEWPGYGSFMYVDGFNRTSGDTAVLQSQMMSPTNNDHCFTFVYKLDEGMSLDFISVGQHGLQTKLKSYSNPAEMTLVEYNIPVAEHPSIYKVHMIATVEDGQAAGLAVLDNTFFAFGPCSGQHVSASSTTTVAIVLGILLGVAALVLLALGVLHYRNKSAKSDIHPQSISYKNGGSVNPPDLSTDVGIDNPSYKSTPFSNA</sequence>
<feature type="domain" description="MAM" evidence="4">
    <location>
        <begin position="565"/>
        <end position="733"/>
    </location>
</feature>
<dbReference type="InterPro" id="IPR000998">
    <property type="entry name" value="MAM_dom"/>
</dbReference>
<dbReference type="InterPro" id="IPR051560">
    <property type="entry name" value="MAM_domain-containing"/>
</dbReference>
<dbReference type="RefSeq" id="XP_030833064.1">
    <property type="nucleotide sequence ID" value="XM_030977204.1"/>
</dbReference>
<dbReference type="InterPro" id="IPR013320">
    <property type="entry name" value="ConA-like_dom_sf"/>
</dbReference>
<dbReference type="OMA" id="QYPFVAN"/>
<feature type="compositionally biased region" description="Polar residues" evidence="1">
    <location>
        <begin position="1142"/>
        <end position="1151"/>
    </location>
</feature>
<accession>A0A7M7N9L8</accession>
<evidence type="ECO:0000259" key="4">
    <source>
        <dbReference type="PROSITE" id="PS50060"/>
    </source>
</evidence>
<dbReference type="CDD" id="cd06263">
    <property type="entry name" value="MAM"/>
    <property type="match status" value="6"/>
</dbReference>
<dbReference type="SMART" id="SM00137">
    <property type="entry name" value="MAM"/>
    <property type="match status" value="6"/>
</dbReference>
<dbReference type="SUPFAM" id="SSF49899">
    <property type="entry name" value="Concanavalin A-like lectins/glucanases"/>
    <property type="match status" value="6"/>
</dbReference>
<feature type="signal peptide" evidence="3">
    <location>
        <begin position="1"/>
        <end position="24"/>
    </location>
</feature>
<reference evidence="5" key="2">
    <citation type="submission" date="2021-01" db="UniProtKB">
        <authorList>
            <consortium name="EnsemblMetazoa"/>
        </authorList>
    </citation>
    <scope>IDENTIFICATION</scope>
</reference>